<proteinExistence type="predicted"/>
<name>A0A4Y2TDS6_ARAVE</name>
<dbReference type="EMBL" id="BGPR01027929">
    <property type="protein sequence ID" value="GBN98794.1"/>
    <property type="molecule type" value="Genomic_DNA"/>
</dbReference>
<evidence type="ECO:0000313" key="3">
    <source>
        <dbReference type="Proteomes" id="UP000499080"/>
    </source>
</evidence>
<keyword evidence="3" id="KW-1185">Reference proteome</keyword>
<organism evidence="2 3">
    <name type="scientific">Araneus ventricosus</name>
    <name type="common">Orbweaver spider</name>
    <name type="synonym">Epeira ventricosa</name>
    <dbReference type="NCBI Taxonomy" id="182803"/>
    <lineage>
        <taxon>Eukaryota</taxon>
        <taxon>Metazoa</taxon>
        <taxon>Ecdysozoa</taxon>
        <taxon>Arthropoda</taxon>
        <taxon>Chelicerata</taxon>
        <taxon>Arachnida</taxon>
        <taxon>Araneae</taxon>
        <taxon>Araneomorphae</taxon>
        <taxon>Entelegynae</taxon>
        <taxon>Araneoidea</taxon>
        <taxon>Araneidae</taxon>
        <taxon>Araneus</taxon>
    </lineage>
</organism>
<reference evidence="2 3" key="1">
    <citation type="journal article" date="2019" name="Sci. Rep.">
        <title>Orb-weaving spider Araneus ventricosus genome elucidates the spidroin gene catalogue.</title>
        <authorList>
            <person name="Kono N."/>
            <person name="Nakamura H."/>
            <person name="Ohtoshi R."/>
            <person name="Moran D.A.P."/>
            <person name="Shinohara A."/>
            <person name="Yoshida Y."/>
            <person name="Fujiwara M."/>
            <person name="Mori M."/>
            <person name="Tomita M."/>
            <person name="Arakawa K."/>
        </authorList>
    </citation>
    <scope>NUCLEOTIDE SEQUENCE [LARGE SCALE GENOMIC DNA]</scope>
</reference>
<evidence type="ECO:0000313" key="2">
    <source>
        <dbReference type="EMBL" id="GBN98794.1"/>
    </source>
</evidence>
<dbReference type="Proteomes" id="UP000499080">
    <property type="component" value="Unassembled WGS sequence"/>
</dbReference>
<accession>A0A4Y2TDS6</accession>
<protein>
    <submittedName>
        <fullName evidence="2">Uncharacterized protein</fullName>
    </submittedName>
</protein>
<dbReference type="AlphaFoldDB" id="A0A4Y2TDS6"/>
<sequence>MIPLSRPAKWLGYRPIDTPGTEMYHPSNGSPCTANTWGYIAVPEKQEANRAATASHGELPRLPSREGKRKVKSRRWRGASMGSSFWHGFWNKLPPAVIHNGFKAMSFTHTSLHIRVIDSFNFLPMSLSKMSGCFELSELKKSLFGKLEGKGRFLYVNVTKVMK</sequence>
<feature type="region of interest" description="Disordered" evidence="1">
    <location>
        <begin position="50"/>
        <end position="73"/>
    </location>
</feature>
<comment type="caution">
    <text evidence="2">The sequence shown here is derived from an EMBL/GenBank/DDBJ whole genome shotgun (WGS) entry which is preliminary data.</text>
</comment>
<gene>
    <name evidence="2" type="ORF">AVEN_87920_1</name>
</gene>
<evidence type="ECO:0000256" key="1">
    <source>
        <dbReference type="SAM" id="MobiDB-lite"/>
    </source>
</evidence>